<accession>A0A060URH5</accession>
<evidence type="ECO:0000313" key="2">
    <source>
        <dbReference type="EMBL" id="SMH64843.1"/>
    </source>
</evidence>
<evidence type="ECO:0000313" key="3">
    <source>
        <dbReference type="Proteomes" id="UP000193925"/>
    </source>
</evidence>
<reference evidence="1" key="2">
    <citation type="submission" date="2014-07" db="EMBL/GenBank/DDBJ databases">
        <title>Initial genome analysis of the psychrotolerant acidophile Acidithiobacillus ferrivorans CF27: insights into iron and sulfur oxidation pathways and into biofilm formation.</title>
        <authorList>
            <person name="Talla E."/>
            <person name="Hedrich S."/>
            <person name="Mangenot S."/>
            <person name="Ji B."/>
            <person name="Johnson D.B."/>
            <person name="Barbe V."/>
            <person name="Bonnefoy V."/>
        </authorList>
    </citation>
    <scope>NUCLEOTIDE SEQUENCE [LARGE SCALE GENOMIC DNA]</scope>
    <source>
        <strain evidence="1">CF27</strain>
    </source>
</reference>
<keyword evidence="3" id="KW-1185">Reference proteome</keyword>
<dbReference type="EMBL" id="LT841305">
    <property type="protein sequence ID" value="SMH64843.1"/>
    <property type="molecule type" value="Genomic_DNA"/>
</dbReference>
<evidence type="ECO:0000313" key="1">
    <source>
        <dbReference type="EMBL" id="CDQ09174.1"/>
    </source>
</evidence>
<reference evidence="2 3" key="3">
    <citation type="submission" date="2017-03" db="EMBL/GenBank/DDBJ databases">
        <authorList>
            <person name="Regsiter A."/>
            <person name="William W."/>
        </authorList>
    </citation>
    <scope>NUCLEOTIDE SEQUENCE [LARGE SCALE GENOMIC DNA]</scope>
    <source>
        <strain evidence="2">PRJEB5721</strain>
    </source>
</reference>
<sequence length="75" mass="8480">MDPNAYANRHFERCADGRLRQIFFRLPDARNRLGKQRPLPAILTVAAVLTQAQSYAAMVECNPDPTETCPRPIQP</sequence>
<name>A0A060URH5_9PROT</name>
<dbReference type="Proteomes" id="UP000193925">
    <property type="component" value="Chromosome AFERRI"/>
</dbReference>
<dbReference type="AlphaFoldDB" id="A0A060URH5"/>
<proteinExistence type="predicted"/>
<protein>
    <submittedName>
        <fullName evidence="1">Uncharacterized protein</fullName>
    </submittedName>
</protein>
<organism evidence="1">
    <name type="scientific">Acidithiobacillus ferrivorans</name>
    <dbReference type="NCBI Taxonomy" id="160808"/>
    <lineage>
        <taxon>Bacteria</taxon>
        <taxon>Pseudomonadati</taxon>
        <taxon>Pseudomonadota</taxon>
        <taxon>Acidithiobacillia</taxon>
        <taxon>Acidithiobacillales</taxon>
        <taxon>Acidithiobacillaceae</taxon>
        <taxon>Acidithiobacillus</taxon>
    </lineage>
</organism>
<dbReference type="EMBL" id="CCCS020000017">
    <property type="protein sequence ID" value="CDQ09174.1"/>
    <property type="molecule type" value="Genomic_DNA"/>
</dbReference>
<reference evidence="1" key="1">
    <citation type="submission" date="2014-03" db="EMBL/GenBank/DDBJ databases">
        <authorList>
            <person name="Genoscope - CEA"/>
        </authorList>
    </citation>
    <scope>NUCLEOTIDE SEQUENCE [LARGE SCALE GENOMIC DNA]</scope>
    <source>
        <strain evidence="1">CF27</strain>
    </source>
</reference>
<gene>
    <name evidence="2" type="ORF">AFERRI_10877</name>
    <name evidence="1" type="ORF">AFERRI_240008</name>
</gene>